<keyword evidence="12" id="KW-0443">Lipid metabolism</keyword>
<evidence type="ECO:0000256" key="3">
    <source>
        <dbReference type="ARBA" id="ARBA00007742"/>
    </source>
</evidence>
<organism evidence="17 18">
    <name type="scientific">Schizopora paradoxa</name>
    <dbReference type="NCBI Taxonomy" id="27342"/>
    <lineage>
        <taxon>Eukaryota</taxon>
        <taxon>Fungi</taxon>
        <taxon>Dikarya</taxon>
        <taxon>Basidiomycota</taxon>
        <taxon>Agaricomycotina</taxon>
        <taxon>Agaricomycetes</taxon>
        <taxon>Hymenochaetales</taxon>
        <taxon>Schizoporaceae</taxon>
        <taxon>Schizopora</taxon>
    </lineage>
</organism>
<name>A0A0H2RMD4_9AGAM</name>
<keyword evidence="5" id="KW-0444">Lipid biosynthesis</keyword>
<keyword evidence="18" id="KW-1185">Reference proteome</keyword>
<evidence type="ECO:0000256" key="2">
    <source>
        <dbReference type="ARBA" id="ARBA00005194"/>
    </source>
</evidence>
<comment type="subcellular location">
    <subcellularLocation>
        <location evidence="1">Endoplasmic reticulum membrane</location>
        <topology evidence="1">Multi-pass membrane protein</topology>
    </subcellularLocation>
</comment>
<dbReference type="OrthoDB" id="540503at2759"/>
<dbReference type="EC" id="1.3.1.93" evidence="4"/>
<dbReference type="InterPro" id="IPR049127">
    <property type="entry name" value="TECR-like_N"/>
</dbReference>
<feature type="transmembrane region" description="Helical" evidence="15">
    <location>
        <begin position="268"/>
        <end position="285"/>
    </location>
</feature>
<dbReference type="PANTHER" id="PTHR10556:SF28">
    <property type="entry name" value="VERY-LONG-CHAIN ENOYL-COA REDUCTASE"/>
    <property type="match status" value="1"/>
</dbReference>
<gene>
    <name evidence="17" type="ORF">SCHPADRAFT_874581</name>
</gene>
<sequence length="312" mass="36245">MAALSITVSPVGRAPSFAKGLPITINLPEDDTIADVKKAIELRYPKFYVARQKISLKGDRKALSDEDQLQELEIKDGAELTVKDLGPQISWRTVFLIEYVGPLLIHPIFYFSQKLVYGKTFEHSLMQKYVFTMVLLHYAKRELETIFVHRFSHGTMPFRNVFKNSFHYHILEGFMMAYPIYAPKYGAFSLNIRGTPRNELPFLWFWVSAFVFAELSNLASHIKLRNLRPEGTRTRAIPFGYGFNLVTCPNYFFESLAWFSVCFMSGDMFAWIFLAVSTGQMLIWAKKKHRAYKKEFGDKYPKGRKMMIPFLY</sequence>
<feature type="transmembrane region" description="Helical" evidence="15">
    <location>
        <begin position="202"/>
        <end position="224"/>
    </location>
</feature>
<keyword evidence="10 15" id="KW-1133">Transmembrane helix</keyword>
<dbReference type="InParanoid" id="A0A0H2RMD4"/>
<keyword evidence="13 15" id="KW-0472">Membrane</keyword>
<evidence type="ECO:0000256" key="8">
    <source>
        <dbReference type="ARBA" id="ARBA00022832"/>
    </source>
</evidence>
<evidence type="ECO:0000256" key="4">
    <source>
        <dbReference type="ARBA" id="ARBA00012530"/>
    </source>
</evidence>
<keyword evidence="14" id="KW-0275">Fatty acid biosynthesis</keyword>
<keyword evidence="8" id="KW-0276">Fatty acid metabolism</keyword>
<protein>
    <recommendedName>
        <fullName evidence="4">very-long-chain enoyl-CoA reductase</fullName>
        <ecNumber evidence="4">1.3.1.93</ecNumber>
    </recommendedName>
</protein>
<dbReference type="AlphaFoldDB" id="A0A0H2RMD4"/>
<reference evidence="17 18" key="1">
    <citation type="submission" date="2015-04" db="EMBL/GenBank/DDBJ databases">
        <title>Complete genome sequence of Schizopora paradoxa KUC8140, a cosmopolitan wood degrader in East Asia.</title>
        <authorList>
            <consortium name="DOE Joint Genome Institute"/>
            <person name="Min B."/>
            <person name="Park H."/>
            <person name="Jang Y."/>
            <person name="Kim J.-J."/>
            <person name="Kim K.H."/>
            <person name="Pangilinan J."/>
            <person name="Lipzen A."/>
            <person name="Riley R."/>
            <person name="Grigoriev I.V."/>
            <person name="Spatafora J.W."/>
            <person name="Choi I.-G."/>
        </authorList>
    </citation>
    <scope>NUCLEOTIDE SEQUENCE [LARGE SCALE GENOMIC DNA]</scope>
    <source>
        <strain evidence="17 18">KUC8140</strain>
    </source>
</reference>
<evidence type="ECO:0000256" key="9">
    <source>
        <dbReference type="ARBA" id="ARBA00022857"/>
    </source>
</evidence>
<feature type="transmembrane region" description="Helical" evidence="15">
    <location>
        <begin position="236"/>
        <end position="253"/>
    </location>
</feature>
<evidence type="ECO:0000259" key="16">
    <source>
        <dbReference type="PROSITE" id="PS50053"/>
    </source>
</evidence>
<dbReference type="PROSITE" id="PS50053">
    <property type="entry name" value="UBIQUITIN_2"/>
    <property type="match status" value="1"/>
</dbReference>
<dbReference type="Gene3D" id="1.20.120.1630">
    <property type="match status" value="1"/>
</dbReference>
<dbReference type="Gene3D" id="3.10.20.90">
    <property type="entry name" value="Phosphatidylinositol 3-kinase Catalytic Subunit, Chain A, domain 1"/>
    <property type="match status" value="1"/>
</dbReference>
<dbReference type="PANTHER" id="PTHR10556">
    <property type="entry name" value="3-OXO-5-ALPHA-STEROID 4-DEHYDROGENASE"/>
    <property type="match status" value="1"/>
</dbReference>
<evidence type="ECO:0000313" key="18">
    <source>
        <dbReference type="Proteomes" id="UP000053477"/>
    </source>
</evidence>
<dbReference type="InterPro" id="IPR000626">
    <property type="entry name" value="Ubiquitin-like_dom"/>
</dbReference>
<dbReference type="Pfam" id="PF21696">
    <property type="entry name" value="TECR_N"/>
    <property type="match status" value="1"/>
</dbReference>
<dbReference type="InterPro" id="IPR001104">
    <property type="entry name" value="3-oxo-5_a-steroid_4-DH_C"/>
</dbReference>
<accession>A0A0H2RMD4</accession>
<evidence type="ECO:0000256" key="6">
    <source>
        <dbReference type="ARBA" id="ARBA00022692"/>
    </source>
</evidence>
<dbReference type="STRING" id="27342.A0A0H2RMD4"/>
<evidence type="ECO:0000256" key="15">
    <source>
        <dbReference type="SAM" id="Phobius"/>
    </source>
</evidence>
<comment type="pathway">
    <text evidence="2">Lipid metabolism; fatty acid biosynthesis.</text>
</comment>
<evidence type="ECO:0000313" key="17">
    <source>
        <dbReference type="EMBL" id="KLO13034.1"/>
    </source>
</evidence>
<dbReference type="GO" id="GO:0005789">
    <property type="term" value="C:endoplasmic reticulum membrane"/>
    <property type="evidence" value="ECO:0007669"/>
    <property type="project" value="UniProtKB-SubCell"/>
</dbReference>
<keyword evidence="7" id="KW-0256">Endoplasmic reticulum</keyword>
<evidence type="ECO:0000256" key="5">
    <source>
        <dbReference type="ARBA" id="ARBA00022516"/>
    </source>
</evidence>
<dbReference type="PROSITE" id="PS50244">
    <property type="entry name" value="S5A_REDUCTASE"/>
    <property type="match status" value="1"/>
</dbReference>
<dbReference type="SUPFAM" id="SSF54236">
    <property type="entry name" value="Ubiquitin-like"/>
    <property type="match status" value="1"/>
</dbReference>
<dbReference type="InterPro" id="IPR039357">
    <property type="entry name" value="SRD5A/TECR"/>
</dbReference>
<keyword evidence="11" id="KW-0560">Oxidoreductase</keyword>
<keyword evidence="9" id="KW-0521">NADP</keyword>
<proteinExistence type="inferred from homology"/>
<evidence type="ECO:0000256" key="1">
    <source>
        <dbReference type="ARBA" id="ARBA00004477"/>
    </source>
</evidence>
<dbReference type="Proteomes" id="UP000053477">
    <property type="component" value="Unassembled WGS sequence"/>
</dbReference>
<keyword evidence="6 15" id="KW-0812">Transmembrane</keyword>
<dbReference type="GO" id="GO:0042761">
    <property type="term" value="P:very long-chain fatty acid biosynthetic process"/>
    <property type="evidence" value="ECO:0007669"/>
    <property type="project" value="TreeGrafter"/>
</dbReference>
<comment type="similarity">
    <text evidence="3">Belongs to the steroid 5-alpha reductase family.</text>
</comment>
<evidence type="ECO:0000256" key="11">
    <source>
        <dbReference type="ARBA" id="ARBA00023002"/>
    </source>
</evidence>
<dbReference type="CDD" id="cd01801">
    <property type="entry name" value="Ubl_TECR_like"/>
    <property type="match status" value="1"/>
</dbReference>
<evidence type="ECO:0000256" key="14">
    <source>
        <dbReference type="ARBA" id="ARBA00023160"/>
    </source>
</evidence>
<feature type="domain" description="Ubiquitin-like" evidence="16">
    <location>
        <begin position="4"/>
        <end position="82"/>
    </location>
</feature>
<dbReference type="EMBL" id="KQ085966">
    <property type="protein sequence ID" value="KLO13034.1"/>
    <property type="molecule type" value="Genomic_DNA"/>
</dbReference>
<dbReference type="Pfam" id="PF02544">
    <property type="entry name" value="Steroid_dh"/>
    <property type="match status" value="1"/>
</dbReference>
<evidence type="ECO:0000256" key="10">
    <source>
        <dbReference type="ARBA" id="ARBA00022989"/>
    </source>
</evidence>
<evidence type="ECO:0000256" key="12">
    <source>
        <dbReference type="ARBA" id="ARBA00023098"/>
    </source>
</evidence>
<evidence type="ECO:0000256" key="7">
    <source>
        <dbReference type="ARBA" id="ARBA00022824"/>
    </source>
</evidence>
<dbReference type="InterPro" id="IPR029071">
    <property type="entry name" value="Ubiquitin-like_domsf"/>
</dbReference>
<dbReference type="GO" id="GO:0102758">
    <property type="term" value="F:very-long-chain enoyl-CoA reductase activity"/>
    <property type="evidence" value="ECO:0007669"/>
    <property type="project" value="UniProtKB-EC"/>
</dbReference>
<feature type="transmembrane region" description="Helical" evidence="15">
    <location>
        <begin position="166"/>
        <end position="182"/>
    </location>
</feature>
<evidence type="ECO:0000256" key="13">
    <source>
        <dbReference type="ARBA" id="ARBA00023136"/>
    </source>
</evidence>
<dbReference type="FunCoup" id="A0A0H2RMD4">
    <property type="interactions" value="60"/>
</dbReference>